<dbReference type="PANTHER" id="PTHR35895:SF1">
    <property type="entry name" value="LIPID-BINDING SERUM GLYCOPROTEIN C-TERMINAL DOMAIN-CONTAINING PROTEIN"/>
    <property type="match status" value="1"/>
</dbReference>
<dbReference type="OrthoDB" id="10039566at2759"/>
<accession>A0A3D8RA06</accession>
<dbReference type="InterPro" id="IPR046368">
    <property type="entry name" value="Tag1"/>
</dbReference>
<dbReference type="AlphaFoldDB" id="A0A3D8RA06"/>
<keyword evidence="3" id="KW-1185">Reference proteome</keyword>
<evidence type="ECO:0000256" key="1">
    <source>
        <dbReference type="SAM" id="Phobius"/>
    </source>
</evidence>
<reference evidence="2 3" key="1">
    <citation type="journal article" date="2018" name="IMA Fungus">
        <title>IMA Genome-F 9: Draft genome sequence of Annulohypoxylon stygium, Aspergillus mulundensis, Berkeleyomyces basicola (syn. Thielaviopsis basicola), Ceratocystis smalleyi, two Cercospora beticola strains, Coleophoma cylindrospora, Fusarium fracticaudum, Phialophora cf. hyalina, and Morchella septimelata.</title>
        <authorList>
            <person name="Wingfield B.D."/>
            <person name="Bills G.F."/>
            <person name="Dong Y."/>
            <person name="Huang W."/>
            <person name="Nel W.J."/>
            <person name="Swalarsk-Parry B.S."/>
            <person name="Vaghefi N."/>
            <person name="Wilken P.M."/>
            <person name="An Z."/>
            <person name="de Beer Z.W."/>
            <person name="De Vos L."/>
            <person name="Chen L."/>
            <person name="Duong T.A."/>
            <person name="Gao Y."/>
            <person name="Hammerbacher A."/>
            <person name="Kikkert J.R."/>
            <person name="Li Y."/>
            <person name="Li H."/>
            <person name="Li K."/>
            <person name="Li Q."/>
            <person name="Liu X."/>
            <person name="Ma X."/>
            <person name="Naidoo K."/>
            <person name="Pethybridge S.J."/>
            <person name="Sun J."/>
            <person name="Steenkamp E.T."/>
            <person name="van der Nest M.A."/>
            <person name="van Wyk S."/>
            <person name="Wingfield M.J."/>
            <person name="Xiong C."/>
            <person name="Yue Q."/>
            <person name="Zhang X."/>
        </authorList>
    </citation>
    <scope>NUCLEOTIDE SEQUENCE [LARGE SCALE GENOMIC DNA]</scope>
    <source>
        <strain evidence="2 3">DSM 5745</strain>
    </source>
</reference>
<organism evidence="2 3">
    <name type="scientific">Aspergillus mulundensis</name>
    <dbReference type="NCBI Taxonomy" id="1810919"/>
    <lineage>
        <taxon>Eukaryota</taxon>
        <taxon>Fungi</taxon>
        <taxon>Dikarya</taxon>
        <taxon>Ascomycota</taxon>
        <taxon>Pezizomycotina</taxon>
        <taxon>Eurotiomycetes</taxon>
        <taxon>Eurotiomycetidae</taxon>
        <taxon>Eurotiales</taxon>
        <taxon>Aspergillaceae</taxon>
        <taxon>Aspergillus</taxon>
        <taxon>Aspergillus subgen. Nidulantes</taxon>
    </lineage>
</organism>
<dbReference type="Pfam" id="PF12505">
    <property type="entry name" value="DUF3712"/>
    <property type="match status" value="1"/>
</dbReference>
<dbReference type="STRING" id="1810919.A0A3D8RA06"/>
<dbReference type="EMBL" id="PVWQ01000010">
    <property type="protein sequence ID" value="RDW70790.1"/>
    <property type="molecule type" value="Genomic_DNA"/>
</dbReference>
<feature type="transmembrane region" description="Helical" evidence="1">
    <location>
        <begin position="33"/>
        <end position="57"/>
    </location>
</feature>
<dbReference type="GO" id="GO:0000329">
    <property type="term" value="C:fungal-type vacuole membrane"/>
    <property type="evidence" value="ECO:0007669"/>
    <property type="project" value="InterPro"/>
</dbReference>
<evidence type="ECO:0000313" key="2">
    <source>
        <dbReference type="EMBL" id="RDW70790.1"/>
    </source>
</evidence>
<sequence length="324" mass="35313">MASSDKAVVEEVPLGTTAKPSFWTRVKAHYKKWWWAHLIGLIVVVLVVVLPVVYVGYPNIAQGDINDSTLDVESMEISDPAPDGFHLHQRQVIGSDSMFHPKIFEFDAEVSLLGGPVFATADVPEVKADDGAVVIVDQWLNLTDAGAFGDFATAVMLNEEFEMNIYGEPRLKQGSLPTIHVDYNKTVTMKGLNKLDGFKIVSLTPVDDRTDGNTAEGTVYIPNPSVLQLDMGNLTLDVSLQNGTVLGQSFLNDLVLKPGNNTVPMLANMDMQAFFAMVLAGEREIPLRITGNSSVYNGQEIPYFTQALAANVLNTTLNLTEVLA</sequence>
<evidence type="ECO:0000313" key="3">
    <source>
        <dbReference type="Proteomes" id="UP000256690"/>
    </source>
</evidence>
<proteinExistence type="predicted"/>
<gene>
    <name evidence="2" type="ORF">DSM5745_08301</name>
</gene>
<dbReference type="GeneID" id="38118671"/>
<keyword evidence="1" id="KW-0812">Transmembrane</keyword>
<dbReference type="RefSeq" id="XP_026601321.1">
    <property type="nucleotide sequence ID" value="XM_026750317.1"/>
</dbReference>
<dbReference type="PANTHER" id="PTHR35895">
    <property type="entry name" value="CHROMOSOME 16, WHOLE GENOME SHOTGUN SEQUENCE"/>
    <property type="match status" value="1"/>
</dbReference>
<name>A0A3D8RA06_9EURO</name>
<protein>
    <submittedName>
        <fullName evidence="2">Uncharacterized protein</fullName>
    </submittedName>
</protein>
<comment type="caution">
    <text evidence="2">The sequence shown here is derived from an EMBL/GenBank/DDBJ whole genome shotgun (WGS) entry which is preliminary data.</text>
</comment>
<keyword evidence="1" id="KW-0472">Membrane</keyword>
<keyword evidence="1" id="KW-1133">Transmembrane helix</keyword>
<dbReference type="Proteomes" id="UP000256690">
    <property type="component" value="Unassembled WGS sequence"/>
</dbReference>
<dbReference type="InterPro" id="IPR022185">
    <property type="entry name" value="DUF3712"/>
</dbReference>